<feature type="compositionally biased region" description="Basic and acidic residues" evidence="1">
    <location>
        <begin position="26"/>
        <end position="35"/>
    </location>
</feature>
<reference evidence="2 3" key="1">
    <citation type="submission" date="2016-02" db="EMBL/GenBank/DDBJ databases">
        <title>Genome analysis of coral dinoflagellate symbionts highlights evolutionary adaptations to a symbiotic lifestyle.</title>
        <authorList>
            <person name="Aranda M."/>
            <person name="Li Y."/>
            <person name="Liew Y.J."/>
            <person name="Baumgarten S."/>
            <person name="Simakov O."/>
            <person name="Wilson M."/>
            <person name="Piel J."/>
            <person name="Ashoor H."/>
            <person name="Bougouffa S."/>
            <person name="Bajic V.B."/>
            <person name="Ryu T."/>
            <person name="Ravasi T."/>
            <person name="Bayer T."/>
            <person name="Micklem G."/>
            <person name="Kim H."/>
            <person name="Bhak J."/>
            <person name="Lajeunesse T.C."/>
            <person name="Voolstra C.R."/>
        </authorList>
    </citation>
    <scope>NUCLEOTIDE SEQUENCE [LARGE SCALE GENOMIC DNA]</scope>
    <source>
        <strain evidence="2 3">CCMP2467</strain>
    </source>
</reference>
<dbReference type="AlphaFoldDB" id="A0A1Q9CIV8"/>
<dbReference type="OrthoDB" id="407929at2759"/>
<evidence type="ECO:0000256" key="1">
    <source>
        <dbReference type="SAM" id="MobiDB-lite"/>
    </source>
</evidence>
<feature type="region of interest" description="Disordered" evidence="1">
    <location>
        <begin position="26"/>
        <end position="84"/>
    </location>
</feature>
<accession>A0A1Q9CIV8</accession>
<organism evidence="2 3">
    <name type="scientific">Symbiodinium microadriaticum</name>
    <name type="common">Dinoflagellate</name>
    <name type="synonym">Zooxanthella microadriatica</name>
    <dbReference type="NCBI Taxonomy" id="2951"/>
    <lineage>
        <taxon>Eukaryota</taxon>
        <taxon>Sar</taxon>
        <taxon>Alveolata</taxon>
        <taxon>Dinophyceae</taxon>
        <taxon>Suessiales</taxon>
        <taxon>Symbiodiniaceae</taxon>
        <taxon>Symbiodinium</taxon>
    </lineage>
</organism>
<protein>
    <submittedName>
        <fullName evidence="2">Uncharacterized protein</fullName>
    </submittedName>
</protein>
<comment type="caution">
    <text evidence="2">The sequence shown here is derived from an EMBL/GenBank/DDBJ whole genome shotgun (WGS) entry which is preliminary data.</text>
</comment>
<name>A0A1Q9CIV8_SYMMI</name>
<gene>
    <name evidence="2" type="ORF">AK812_SmicGene36429</name>
</gene>
<proteinExistence type="predicted"/>
<dbReference type="EMBL" id="LSRX01001159">
    <property type="protein sequence ID" value="OLP82879.1"/>
    <property type="molecule type" value="Genomic_DNA"/>
</dbReference>
<feature type="non-terminal residue" evidence="2">
    <location>
        <position position="334"/>
    </location>
</feature>
<sequence>MGEWIPMIAVPIDFLEGAWHLLQDVPKSRDEKPPDVWHQQRKPRPQSAPCSRRVLERSPSKLFQQPGSREDSRPTTADRVFQRGHTRWLTSKGPFVESPKAATSTTSLNEMPIDYSKWDKLEVSDDEEDRPQAPAAQAAFPDFSELSFGEEGMAAIQAEHEQLQDFVREHDCPAKEAVVEWLKDAAGPGQLDRSEQSLKSVLEDLGLMEAAVTCFDYDCLRRLWRAPLAGRKEADHIQREMGMELDKKGGMACMRLHYYMLNYALCGQYFFAPIPRSTPVMCYVNHLNMVAEVRGVIDLTPGYSQSDAKCIEDEMPDPTASTASRVRIRHTTIQ</sequence>
<evidence type="ECO:0000313" key="2">
    <source>
        <dbReference type="EMBL" id="OLP82879.1"/>
    </source>
</evidence>
<keyword evidence="3" id="KW-1185">Reference proteome</keyword>
<dbReference type="Proteomes" id="UP000186817">
    <property type="component" value="Unassembled WGS sequence"/>
</dbReference>
<evidence type="ECO:0000313" key="3">
    <source>
        <dbReference type="Proteomes" id="UP000186817"/>
    </source>
</evidence>